<dbReference type="SUPFAM" id="SSF48371">
    <property type="entry name" value="ARM repeat"/>
    <property type="match status" value="1"/>
</dbReference>
<organism evidence="1 2">
    <name type="scientific">Aureispira anguillae</name>
    <dbReference type="NCBI Taxonomy" id="2864201"/>
    <lineage>
        <taxon>Bacteria</taxon>
        <taxon>Pseudomonadati</taxon>
        <taxon>Bacteroidota</taxon>
        <taxon>Saprospiria</taxon>
        <taxon>Saprospirales</taxon>
        <taxon>Saprospiraceae</taxon>
        <taxon>Aureispira</taxon>
    </lineage>
</organism>
<keyword evidence="2" id="KW-1185">Reference proteome</keyword>
<dbReference type="RefSeq" id="WP_264790975.1">
    <property type="nucleotide sequence ID" value="NZ_AP026867.1"/>
</dbReference>
<dbReference type="CDD" id="cd06561">
    <property type="entry name" value="AlkD_like"/>
    <property type="match status" value="1"/>
</dbReference>
<dbReference type="Gene3D" id="1.25.10.90">
    <property type="match status" value="1"/>
</dbReference>
<dbReference type="KEGG" id="aup:AsAng_0003050"/>
<evidence type="ECO:0000313" key="2">
    <source>
        <dbReference type="Proteomes" id="UP001060919"/>
    </source>
</evidence>
<dbReference type="InterPro" id="IPR016024">
    <property type="entry name" value="ARM-type_fold"/>
</dbReference>
<accession>A0A915YAT3</accession>
<dbReference type="Pfam" id="PF08713">
    <property type="entry name" value="DNA_alkylation"/>
    <property type="match status" value="1"/>
</dbReference>
<dbReference type="AlphaFoldDB" id="A0A915YAT3"/>
<evidence type="ECO:0000313" key="1">
    <source>
        <dbReference type="EMBL" id="BDS09601.1"/>
    </source>
</evidence>
<name>A0A915YAT3_9BACT</name>
<gene>
    <name evidence="1" type="ORF">AsAng_0003050</name>
</gene>
<dbReference type="Proteomes" id="UP001060919">
    <property type="component" value="Chromosome"/>
</dbReference>
<dbReference type="EMBL" id="AP026867">
    <property type="protein sequence ID" value="BDS09601.1"/>
    <property type="molecule type" value="Genomic_DNA"/>
</dbReference>
<sequence>MNYTVAQIIHELEQLGNKENIAFKERKFGVKTTNALGIYHPDLKIIAKKIGKDSRLAKALFETGIYEAKILCSQLFDPRELTEDLMEKWVPTFENWEICDSFCMGLFAKSQFAVVKAKLWSQRSAEFEKRASFATIAAYCMADKKALNPVFEQFFPLIKRAATDERIYVKKAVNWALRNIGKRNLDLNQRAIEESLKIYALDSPSAQWIAKDALKKLQKPTVKMLDYPRSLYRL</sequence>
<reference evidence="1" key="1">
    <citation type="submission" date="2022-09" db="EMBL/GenBank/DDBJ databases">
        <title>Aureispira anguillicida sp. nov., isolated from Leptocephalus of Japanese eel Anguilla japonica.</title>
        <authorList>
            <person name="Yuasa K."/>
            <person name="Mekata T."/>
            <person name="Ikunari K."/>
        </authorList>
    </citation>
    <scope>NUCLEOTIDE SEQUENCE</scope>
    <source>
        <strain evidence="1">EL160426</strain>
    </source>
</reference>
<proteinExistence type="predicted"/>
<dbReference type="InterPro" id="IPR014825">
    <property type="entry name" value="DNA_alkylation"/>
</dbReference>
<dbReference type="PANTHER" id="PTHR41291">
    <property type="entry name" value="DNA ALKYLATION REPAIR PROTEIN"/>
    <property type="match status" value="1"/>
</dbReference>
<protein>
    <submittedName>
        <fullName evidence="1">DNA alkylation repair protein</fullName>
    </submittedName>
</protein>
<dbReference type="PANTHER" id="PTHR41291:SF1">
    <property type="entry name" value="DNA ALKYLATION REPAIR PROTEIN"/>
    <property type="match status" value="1"/>
</dbReference>